<evidence type="ECO:0000256" key="4">
    <source>
        <dbReference type="ARBA" id="ARBA00022737"/>
    </source>
</evidence>
<keyword evidence="8" id="KW-1185">Reference proteome</keyword>
<evidence type="ECO:0000256" key="1">
    <source>
        <dbReference type="ARBA" id="ARBA00001962"/>
    </source>
</evidence>
<keyword evidence="4" id="KW-0677">Repeat</keyword>
<evidence type="ECO:0000259" key="6">
    <source>
        <dbReference type="PROSITE" id="PS51819"/>
    </source>
</evidence>
<dbReference type="SUPFAM" id="SSF54593">
    <property type="entry name" value="Glyoxalase/Bleomycin resistance protein/Dihydroxybiphenyl dioxygenase"/>
    <property type="match status" value="1"/>
</dbReference>
<dbReference type="GO" id="GO:0003868">
    <property type="term" value="F:4-hydroxyphenylpyruvate dioxygenase activity"/>
    <property type="evidence" value="ECO:0007669"/>
    <property type="project" value="UniProtKB-EC"/>
</dbReference>
<feature type="domain" description="VOC" evidence="6">
    <location>
        <begin position="5"/>
        <end position="135"/>
    </location>
</feature>
<dbReference type="InterPro" id="IPR041735">
    <property type="entry name" value="4OHPhenylPyrv_dOase_C"/>
</dbReference>
<proteinExistence type="inferred from homology"/>
<accession>A0ABW1NGT6</accession>
<dbReference type="PANTHER" id="PTHR11959:SF1">
    <property type="entry name" value="4-HYDROXYPHENYLPYRUVATE DIOXYGENASE"/>
    <property type="match status" value="1"/>
</dbReference>
<evidence type="ECO:0000256" key="3">
    <source>
        <dbReference type="ARBA" id="ARBA00022723"/>
    </source>
</evidence>
<dbReference type="InterPro" id="IPR041736">
    <property type="entry name" value="4OHPhenylPyrv_dOase_N"/>
</dbReference>
<keyword evidence="7" id="KW-0560">Oxidoreductase</keyword>
<protein>
    <submittedName>
        <fullName evidence="7">4-hydroxyphenylpyruvate dioxygenase</fullName>
        <ecNumber evidence="7">1.13.11.27</ecNumber>
    </submittedName>
</protein>
<keyword evidence="7" id="KW-0223">Dioxygenase</keyword>
<evidence type="ECO:0000256" key="2">
    <source>
        <dbReference type="ARBA" id="ARBA00005877"/>
    </source>
</evidence>
<dbReference type="PANTHER" id="PTHR11959">
    <property type="entry name" value="4-HYDROXYPHENYLPYRUVATE DIOXYGENASE"/>
    <property type="match status" value="1"/>
</dbReference>
<dbReference type="Pfam" id="PF00903">
    <property type="entry name" value="Glyoxalase"/>
    <property type="match status" value="1"/>
</dbReference>
<gene>
    <name evidence="7" type="primary">hppD</name>
    <name evidence="7" type="ORF">ACFP1K_13355</name>
</gene>
<dbReference type="RefSeq" id="WP_380751507.1">
    <property type="nucleotide sequence ID" value="NZ_JBHSRF010000014.1"/>
</dbReference>
<dbReference type="NCBIfam" id="TIGR01263">
    <property type="entry name" value="4HPPD"/>
    <property type="match status" value="1"/>
</dbReference>
<comment type="similarity">
    <text evidence="2">Belongs to the 4HPPD family.</text>
</comment>
<dbReference type="InterPro" id="IPR004360">
    <property type="entry name" value="Glyas_Fos-R_dOase_dom"/>
</dbReference>
<dbReference type="CDD" id="cd07250">
    <property type="entry name" value="HPPD_C_like"/>
    <property type="match status" value="1"/>
</dbReference>
<dbReference type="EC" id="1.13.11.27" evidence="7"/>
<dbReference type="InterPro" id="IPR005956">
    <property type="entry name" value="4OHPhenylPyrv_dOase"/>
</dbReference>
<evidence type="ECO:0000256" key="5">
    <source>
        <dbReference type="ARBA" id="ARBA00023004"/>
    </source>
</evidence>
<dbReference type="InterPro" id="IPR029068">
    <property type="entry name" value="Glyas_Bleomycin-R_OHBP_Dase"/>
</dbReference>
<name>A0ABW1NGT6_9ACTN</name>
<dbReference type="Pfam" id="PF14696">
    <property type="entry name" value="Glyoxalase_5"/>
    <property type="match status" value="1"/>
</dbReference>
<reference evidence="8" key="1">
    <citation type="journal article" date="2019" name="Int. J. Syst. Evol. Microbiol.">
        <title>The Global Catalogue of Microorganisms (GCM) 10K type strain sequencing project: providing services to taxonomists for standard genome sequencing and annotation.</title>
        <authorList>
            <consortium name="The Broad Institute Genomics Platform"/>
            <consortium name="The Broad Institute Genome Sequencing Center for Infectious Disease"/>
            <person name="Wu L."/>
            <person name="Ma J."/>
        </authorList>
    </citation>
    <scope>NUCLEOTIDE SEQUENCE [LARGE SCALE GENOMIC DNA]</scope>
    <source>
        <strain evidence="8">JCM 30346</strain>
    </source>
</reference>
<sequence>MDITSIDHLELYVEDGERTAVHLCEAYGFTVHGRGGPETGLTGCRSTLLRQRDIAILVTEATDPGHRAAEYVRRHGDGVAVIGVAVADARAAFTEAVERGAHPVAPPAAHGPRGAAATFASVHGFGDVELRFTSRDAPGTPFAPGVVGETGAAAPPGGLLEAVDHLAVLVPAGELEKTVRQYLEVFGFTQTFEERIQVGRQAMDSKVVANASGTVTFTLIEPDTTRDPGQIDGFLKAHGGAGVQHVAFRTGDITESVRSVSAAGVRFLVTPPSYYDALDGRLGAVGVPLATLRELNILADRDHWGVMLQIFTESDHPRRTLFYELIDRRGARTFGSNNIKALYEAVERQGDSSGQARRT</sequence>
<comment type="caution">
    <text evidence="7">The sequence shown here is derived from an EMBL/GenBank/DDBJ whole genome shotgun (WGS) entry which is preliminary data.</text>
</comment>
<keyword evidence="3" id="KW-0479">Metal-binding</keyword>
<organism evidence="7 8">
    <name type="scientific">Sphaerisporangium aureirubrum</name>
    <dbReference type="NCBI Taxonomy" id="1544736"/>
    <lineage>
        <taxon>Bacteria</taxon>
        <taxon>Bacillati</taxon>
        <taxon>Actinomycetota</taxon>
        <taxon>Actinomycetes</taxon>
        <taxon>Streptosporangiales</taxon>
        <taxon>Streptosporangiaceae</taxon>
        <taxon>Sphaerisporangium</taxon>
    </lineage>
</organism>
<feature type="domain" description="VOC" evidence="6">
    <location>
        <begin position="162"/>
        <end position="313"/>
    </location>
</feature>
<dbReference type="EMBL" id="JBHSRF010000014">
    <property type="protein sequence ID" value="MFC6082145.1"/>
    <property type="molecule type" value="Genomic_DNA"/>
</dbReference>
<dbReference type="PIRSF" id="PIRSF009283">
    <property type="entry name" value="HPP_dOase"/>
    <property type="match status" value="1"/>
</dbReference>
<dbReference type="Proteomes" id="UP001596137">
    <property type="component" value="Unassembled WGS sequence"/>
</dbReference>
<dbReference type="CDD" id="cd08342">
    <property type="entry name" value="HPPD_N_like"/>
    <property type="match status" value="1"/>
</dbReference>
<dbReference type="PROSITE" id="PS51819">
    <property type="entry name" value="VOC"/>
    <property type="match status" value="2"/>
</dbReference>
<evidence type="ECO:0000313" key="7">
    <source>
        <dbReference type="EMBL" id="MFC6082145.1"/>
    </source>
</evidence>
<dbReference type="Gene3D" id="3.10.180.10">
    <property type="entry name" value="2,3-Dihydroxybiphenyl 1,2-Dioxygenase, domain 1"/>
    <property type="match status" value="2"/>
</dbReference>
<keyword evidence="5" id="KW-0408">Iron</keyword>
<evidence type="ECO:0000313" key="8">
    <source>
        <dbReference type="Proteomes" id="UP001596137"/>
    </source>
</evidence>
<comment type="cofactor">
    <cofactor evidence="1">
        <name>Fe cation</name>
        <dbReference type="ChEBI" id="CHEBI:24875"/>
    </cofactor>
</comment>
<dbReference type="InterPro" id="IPR037523">
    <property type="entry name" value="VOC_core"/>
</dbReference>